<evidence type="ECO:0000256" key="9">
    <source>
        <dbReference type="ARBA" id="ARBA00022723"/>
    </source>
</evidence>
<dbReference type="InterPro" id="IPR011907">
    <property type="entry name" value="RNase_III"/>
</dbReference>
<evidence type="ECO:0000256" key="3">
    <source>
        <dbReference type="ARBA" id="ARBA00012177"/>
    </source>
</evidence>
<comment type="similarity">
    <text evidence="2">Belongs to the ribonuclease III family.</text>
</comment>
<evidence type="ECO:0000256" key="7">
    <source>
        <dbReference type="ARBA" id="ARBA00022694"/>
    </source>
</evidence>
<comment type="caution">
    <text evidence="18">The sequence shown here is derived from an EMBL/GenBank/DDBJ whole genome shotgun (WGS) entry which is preliminary data.</text>
</comment>
<proteinExistence type="inferred from homology"/>
<dbReference type="GO" id="GO:0008033">
    <property type="term" value="P:tRNA processing"/>
    <property type="evidence" value="ECO:0007669"/>
    <property type="project" value="UniProtKB-KW"/>
</dbReference>
<dbReference type="GO" id="GO:0006397">
    <property type="term" value="P:mRNA processing"/>
    <property type="evidence" value="ECO:0007669"/>
    <property type="project" value="UniProtKB-KW"/>
</dbReference>
<evidence type="ECO:0000256" key="8">
    <source>
        <dbReference type="ARBA" id="ARBA00022722"/>
    </source>
</evidence>
<keyword evidence="7" id="KW-0819">tRNA processing</keyword>
<accession>A0A9D1LII7</accession>
<dbReference type="GO" id="GO:0010468">
    <property type="term" value="P:regulation of gene expression"/>
    <property type="evidence" value="ECO:0007669"/>
    <property type="project" value="TreeGrafter"/>
</dbReference>
<name>A0A9D1LII7_9FIRM</name>
<keyword evidence="11 18" id="KW-0378">Hydrolase</keyword>
<evidence type="ECO:0000259" key="16">
    <source>
        <dbReference type="PROSITE" id="PS50137"/>
    </source>
</evidence>
<sequence>CNEHHIKEDYQRLEYLGDKVLDLIMSDYLYNTTDYEEGKMTKIRSMYVCENALYEYAMLLDFPLYAKVGKGEEANGGKYRKATLADMFESFLGAVYLDQGYVKAREIVYEVVIPFIKEKPETFFMDYKSLLQEMVQTTKKSVTYELVKEEGPAHDRTFTMNAVVDGIVMGTGTAKSKKEAEQRAAHHALEKKANV</sequence>
<dbReference type="SMART" id="SM00358">
    <property type="entry name" value="DSRM"/>
    <property type="match status" value="1"/>
</dbReference>
<keyword evidence="13 15" id="KW-0694">RNA-binding</keyword>
<evidence type="ECO:0000313" key="18">
    <source>
        <dbReference type="EMBL" id="HIU39897.1"/>
    </source>
</evidence>
<dbReference type="Gene3D" id="1.10.1520.10">
    <property type="entry name" value="Ribonuclease III domain"/>
    <property type="match status" value="1"/>
</dbReference>
<dbReference type="InterPro" id="IPR014720">
    <property type="entry name" value="dsRBD_dom"/>
</dbReference>
<evidence type="ECO:0000256" key="13">
    <source>
        <dbReference type="ARBA" id="ARBA00022884"/>
    </source>
</evidence>
<dbReference type="HAMAP" id="MF_00104">
    <property type="entry name" value="RNase_III"/>
    <property type="match status" value="1"/>
</dbReference>
<dbReference type="GO" id="GO:0003725">
    <property type="term" value="F:double-stranded RNA binding"/>
    <property type="evidence" value="ECO:0007669"/>
    <property type="project" value="TreeGrafter"/>
</dbReference>
<dbReference type="PROSITE" id="PS50142">
    <property type="entry name" value="RNASE_3_2"/>
    <property type="match status" value="1"/>
</dbReference>
<feature type="domain" description="RNase III" evidence="17">
    <location>
        <begin position="1"/>
        <end position="100"/>
    </location>
</feature>
<dbReference type="AlphaFoldDB" id="A0A9D1LII7"/>
<keyword evidence="5" id="KW-0698">rRNA processing</keyword>
<evidence type="ECO:0000256" key="10">
    <source>
        <dbReference type="ARBA" id="ARBA00022759"/>
    </source>
</evidence>
<dbReference type="Pfam" id="PF00035">
    <property type="entry name" value="dsrm"/>
    <property type="match status" value="1"/>
</dbReference>
<feature type="domain" description="DRBM" evidence="16">
    <location>
        <begin position="126"/>
        <end position="194"/>
    </location>
</feature>
<dbReference type="NCBIfam" id="TIGR02191">
    <property type="entry name" value="RNaseIII"/>
    <property type="match status" value="1"/>
</dbReference>
<dbReference type="PANTHER" id="PTHR11207:SF0">
    <property type="entry name" value="RIBONUCLEASE 3"/>
    <property type="match status" value="1"/>
</dbReference>
<keyword evidence="9" id="KW-0479">Metal-binding</keyword>
<dbReference type="PROSITE" id="PS50137">
    <property type="entry name" value="DS_RBD"/>
    <property type="match status" value="1"/>
</dbReference>
<dbReference type="Gene3D" id="3.30.160.20">
    <property type="match status" value="1"/>
</dbReference>
<evidence type="ECO:0000256" key="15">
    <source>
        <dbReference type="PROSITE-ProRule" id="PRU00266"/>
    </source>
</evidence>
<evidence type="ECO:0000256" key="12">
    <source>
        <dbReference type="ARBA" id="ARBA00022842"/>
    </source>
</evidence>
<dbReference type="SUPFAM" id="SSF69065">
    <property type="entry name" value="RNase III domain-like"/>
    <property type="match status" value="1"/>
</dbReference>
<evidence type="ECO:0000313" key="19">
    <source>
        <dbReference type="Proteomes" id="UP000824074"/>
    </source>
</evidence>
<dbReference type="GO" id="GO:0046872">
    <property type="term" value="F:metal ion binding"/>
    <property type="evidence" value="ECO:0007669"/>
    <property type="project" value="UniProtKB-KW"/>
</dbReference>
<feature type="non-terminal residue" evidence="18">
    <location>
        <position position="1"/>
    </location>
</feature>
<evidence type="ECO:0000256" key="14">
    <source>
        <dbReference type="NCBIfam" id="TIGR02191"/>
    </source>
</evidence>
<evidence type="ECO:0000256" key="6">
    <source>
        <dbReference type="ARBA" id="ARBA00022664"/>
    </source>
</evidence>
<organism evidence="18 19">
    <name type="scientific">Candidatus Aphodocola excrementigallinarum</name>
    <dbReference type="NCBI Taxonomy" id="2840670"/>
    <lineage>
        <taxon>Bacteria</taxon>
        <taxon>Bacillati</taxon>
        <taxon>Bacillota</taxon>
        <taxon>Bacilli</taxon>
        <taxon>Candidatus Aphodocola</taxon>
    </lineage>
</organism>
<dbReference type="InterPro" id="IPR000999">
    <property type="entry name" value="RNase_III_dom"/>
</dbReference>
<dbReference type="InterPro" id="IPR036389">
    <property type="entry name" value="RNase_III_sf"/>
</dbReference>
<dbReference type="SMART" id="SM00535">
    <property type="entry name" value="RIBOc"/>
    <property type="match status" value="1"/>
</dbReference>
<reference evidence="18" key="1">
    <citation type="submission" date="2020-10" db="EMBL/GenBank/DDBJ databases">
        <authorList>
            <person name="Gilroy R."/>
        </authorList>
    </citation>
    <scope>NUCLEOTIDE SEQUENCE</scope>
    <source>
        <strain evidence="18">CHK193-30670</strain>
    </source>
</reference>
<evidence type="ECO:0000256" key="11">
    <source>
        <dbReference type="ARBA" id="ARBA00022801"/>
    </source>
</evidence>
<reference evidence="18" key="2">
    <citation type="journal article" date="2021" name="PeerJ">
        <title>Extensive microbial diversity within the chicken gut microbiome revealed by metagenomics and culture.</title>
        <authorList>
            <person name="Gilroy R."/>
            <person name="Ravi A."/>
            <person name="Getino M."/>
            <person name="Pursley I."/>
            <person name="Horton D.L."/>
            <person name="Alikhan N.F."/>
            <person name="Baker D."/>
            <person name="Gharbi K."/>
            <person name="Hall N."/>
            <person name="Watson M."/>
            <person name="Adriaenssens E.M."/>
            <person name="Foster-Nyarko E."/>
            <person name="Jarju S."/>
            <person name="Secka A."/>
            <person name="Antonio M."/>
            <person name="Oren A."/>
            <person name="Chaudhuri R.R."/>
            <person name="La Ragione R."/>
            <person name="Hildebrand F."/>
            <person name="Pallen M.J."/>
        </authorList>
    </citation>
    <scope>NUCLEOTIDE SEQUENCE</scope>
    <source>
        <strain evidence="18">CHK193-30670</strain>
    </source>
</reference>
<keyword evidence="12" id="KW-0460">Magnesium</keyword>
<keyword evidence="8" id="KW-0540">Nuclease</keyword>
<dbReference type="EC" id="3.1.26.3" evidence="3 14"/>
<evidence type="ECO:0000256" key="1">
    <source>
        <dbReference type="ARBA" id="ARBA00000109"/>
    </source>
</evidence>
<evidence type="ECO:0000259" key="17">
    <source>
        <dbReference type="PROSITE" id="PS50142"/>
    </source>
</evidence>
<keyword evidence="4" id="KW-0963">Cytoplasm</keyword>
<dbReference type="GO" id="GO:0004525">
    <property type="term" value="F:ribonuclease III activity"/>
    <property type="evidence" value="ECO:0007669"/>
    <property type="project" value="UniProtKB-UniRule"/>
</dbReference>
<comment type="catalytic activity">
    <reaction evidence="1">
        <text>Endonucleolytic cleavage to 5'-phosphomonoester.</text>
        <dbReference type="EC" id="3.1.26.3"/>
    </reaction>
</comment>
<dbReference type="EMBL" id="DVMT01000014">
    <property type="protein sequence ID" value="HIU39897.1"/>
    <property type="molecule type" value="Genomic_DNA"/>
</dbReference>
<dbReference type="CDD" id="cd00593">
    <property type="entry name" value="RIBOc"/>
    <property type="match status" value="1"/>
</dbReference>
<dbReference type="GO" id="GO:0006364">
    <property type="term" value="P:rRNA processing"/>
    <property type="evidence" value="ECO:0007669"/>
    <property type="project" value="UniProtKB-KW"/>
</dbReference>
<keyword evidence="6" id="KW-0507">mRNA processing</keyword>
<dbReference type="SUPFAM" id="SSF54768">
    <property type="entry name" value="dsRNA-binding domain-like"/>
    <property type="match status" value="1"/>
</dbReference>
<evidence type="ECO:0000256" key="5">
    <source>
        <dbReference type="ARBA" id="ARBA00022552"/>
    </source>
</evidence>
<protein>
    <recommendedName>
        <fullName evidence="3 14">Ribonuclease III</fullName>
        <ecNumber evidence="3 14">3.1.26.3</ecNumber>
    </recommendedName>
</protein>
<keyword evidence="10" id="KW-0255">Endonuclease</keyword>
<dbReference type="FunFam" id="3.30.160.20:FF:000003">
    <property type="entry name" value="Ribonuclease 3"/>
    <property type="match status" value="1"/>
</dbReference>
<dbReference type="Pfam" id="PF14622">
    <property type="entry name" value="Ribonucleas_3_3"/>
    <property type="match status" value="1"/>
</dbReference>
<dbReference type="PANTHER" id="PTHR11207">
    <property type="entry name" value="RIBONUCLEASE III"/>
    <property type="match status" value="1"/>
</dbReference>
<dbReference type="Proteomes" id="UP000824074">
    <property type="component" value="Unassembled WGS sequence"/>
</dbReference>
<evidence type="ECO:0000256" key="4">
    <source>
        <dbReference type="ARBA" id="ARBA00022490"/>
    </source>
</evidence>
<dbReference type="CDD" id="cd10845">
    <property type="entry name" value="DSRM_RNAse_III_family"/>
    <property type="match status" value="1"/>
</dbReference>
<gene>
    <name evidence="18" type="primary">rnc</name>
    <name evidence="18" type="ORF">IAB68_01165</name>
</gene>
<evidence type="ECO:0000256" key="2">
    <source>
        <dbReference type="ARBA" id="ARBA00010183"/>
    </source>
</evidence>